<dbReference type="SUPFAM" id="SSF56529">
    <property type="entry name" value="FAH"/>
    <property type="match status" value="1"/>
</dbReference>
<name>A0A0T5XAE7_9BACT</name>
<dbReference type="InterPro" id="IPR018833">
    <property type="entry name" value="Rv2993c-like_N"/>
</dbReference>
<dbReference type="GO" id="GO:0016853">
    <property type="term" value="F:isomerase activity"/>
    <property type="evidence" value="ECO:0007669"/>
    <property type="project" value="UniProtKB-ARBA"/>
</dbReference>
<sequence length="254" mass="27885">MKIVRFAAPKGSIHWGIVEENEVKETEGLLGSFTGKNFVLSEVRLLAPVEPSKIVCVGKNYVDHIEEMDGDVSSLPKEPGLFLKAPNALADPEDIIPYPAFTKEFHYEGELAVVIAKPMKEVPEDEALNYVLGYTCAFDLTARDAQREDLQWIRAKSADKFCPIGPWIETRLDPTDLGIKTEVNGQIRQNSRTSLMIFSVRKILSCISSFMTLFPGDVVLTGTPSGVGELRRGDVASVTVEGIGTLKISIGSQK</sequence>
<dbReference type="STRING" id="592015.HMPREF1705_04629"/>
<dbReference type="eggNOG" id="COG0179">
    <property type="taxonomic scope" value="Bacteria"/>
</dbReference>
<dbReference type="InterPro" id="IPR011234">
    <property type="entry name" value="Fumarylacetoacetase-like_C"/>
</dbReference>
<dbReference type="OrthoDB" id="9805307at2"/>
<dbReference type="FunFam" id="3.90.850.10:FF:000002">
    <property type="entry name" value="2-hydroxyhepta-2,4-diene-1,7-dioate isomerase"/>
    <property type="match status" value="1"/>
</dbReference>
<dbReference type="RefSeq" id="WP_009202010.1">
    <property type="nucleotide sequence ID" value="NZ_ACJX03000001.1"/>
</dbReference>
<dbReference type="PANTHER" id="PTHR11820">
    <property type="entry name" value="ACYLPYRUVASE"/>
    <property type="match status" value="1"/>
</dbReference>
<protein>
    <submittedName>
        <fullName evidence="4">FAH family protein</fullName>
    </submittedName>
</protein>
<dbReference type="EMBL" id="ACJX03000001">
    <property type="protein sequence ID" value="KRT35355.1"/>
    <property type="molecule type" value="Genomic_DNA"/>
</dbReference>
<dbReference type="Gene3D" id="3.90.850.10">
    <property type="entry name" value="Fumarylacetoacetase-like, C-terminal domain"/>
    <property type="match status" value="1"/>
</dbReference>
<evidence type="ECO:0000259" key="2">
    <source>
        <dbReference type="Pfam" id="PF01557"/>
    </source>
</evidence>
<keyword evidence="5" id="KW-1185">Reference proteome</keyword>
<proteinExistence type="predicted"/>
<organism evidence="4 5">
    <name type="scientific">Acetomicrobium hydrogeniformans ATCC BAA-1850</name>
    <dbReference type="NCBI Taxonomy" id="592015"/>
    <lineage>
        <taxon>Bacteria</taxon>
        <taxon>Thermotogati</taxon>
        <taxon>Synergistota</taxon>
        <taxon>Synergistia</taxon>
        <taxon>Synergistales</taxon>
        <taxon>Acetomicrobiaceae</taxon>
        <taxon>Acetomicrobium</taxon>
    </lineage>
</organism>
<dbReference type="Pfam" id="PF10370">
    <property type="entry name" value="Rv2993c-like_N"/>
    <property type="match status" value="1"/>
</dbReference>
<dbReference type="AlphaFoldDB" id="A0A0T5XAE7"/>
<dbReference type="GO" id="GO:0046872">
    <property type="term" value="F:metal ion binding"/>
    <property type="evidence" value="ECO:0007669"/>
    <property type="project" value="UniProtKB-KW"/>
</dbReference>
<reference evidence="5" key="1">
    <citation type="submission" date="2012-09" db="EMBL/GenBank/DDBJ databases">
        <authorList>
            <person name="Weinstock G."/>
            <person name="Sodergren E."/>
            <person name="Clifton S."/>
            <person name="Fulton L."/>
            <person name="Fulton B."/>
            <person name="Courtney L."/>
            <person name="Fronick C."/>
            <person name="Harrison M."/>
            <person name="Strong C."/>
            <person name="Farmer C."/>
            <person name="Delehaunty K."/>
            <person name="Markovic C."/>
            <person name="Hall O."/>
            <person name="Minx P."/>
            <person name="Tomlinson C."/>
            <person name="Mitreva M."/>
            <person name="Nelson J."/>
            <person name="Hou S."/>
            <person name="Wollam A."/>
            <person name="Pepin K.H."/>
            <person name="Johnson M."/>
            <person name="Bhonagiri V."/>
            <person name="Nash W.E."/>
            <person name="Suruliraj S."/>
            <person name="Warren W."/>
            <person name="Chinwalla A."/>
            <person name="Mardis E.R."/>
            <person name="Wilson R.K."/>
        </authorList>
    </citation>
    <scope>NUCLEOTIDE SEQUENCE [LARGE SCALE GENOMIC DNA]</scope>
    <source>
        <strain evidence="5">OS1</strain>
    </source>
</reference>
<dbReference type="PANTHER" id="PTHR11820:SF7">
    <property type="entry name" value="ACYLPYRUVASE FAHD1, MITOCHONDRIAL"/>
    <property type="match status" value="1"/>
</dbReference>
<dbReference type="InterPro" id="IPR036663">
    <property type="entry name" value="Fumarylacetoacetase_C_sf"/>
</dbReference>
<comment type="caution">
    <text evidence="4">The sequence shown here is derived from an EMBL/GenBank/DDBJ whole genome shotgun (WGS) entry which is preliminary data.</text>
</comment>
<evidence type="ECO:0000313" key="5">
    <source>
        <dbReference type="Proteomes" id="UP000005273"/>
    </source>
</evidence>
<accession>A0A0T5XAE7</accession>
<dbReference type="GO" id="GO:0019752">
    <property type="term" value="P:carboxylic acid metabolic process"/>
    <property type="evidence" value="ECO:0007669"/>
    <property type="project" value="UniProtKB-ARBA"/>
</dbReference>
<dbReference type="Proteomes" id="UP000005273">
    <property type="component" value="Unassembled WGS sequence"/>
</dbReference>
<dbReference type="Pfam" id="PF01557">
    <property type="entry name" value="FAA_hydrolase"/>
    <property type="match status" value="1"/>
</dbReference>
<keyword evidence="1" id="KW-0479">Metal-binding</keyword>
<evidence type="ECO:0000313" key="4">
    <source>
        <dbReference type="EMBL" id="KRT35355.1"/>
    </source>
</evidence>
<gene>
    <name evidence="4" type="ORF">HMPREF1705_04629</name>
</gene>
<feature type="domain" description="Rv2993c-like N-terminal" evidence="3">
    <location>
        <begin position="1"/>
        <end position="48"/>
    </location>
</feature>
<dbReference type="Gene3D" id="2.30.30.370">
    <property type="entry name" value="FAH"/>
    <property type="match status" value="1"/>
</dbReference>
<evidence type="ECO:0000259" key="3">
    <source>
        <dbReference type="Pfam" id="PF10370"/>
    </source>
</evidence>
<feature type="domain" description="Fumarylacetoacetase-like C-terminal" evidence="2">
    <location>
        <begin position="53"/>
        <end position="247"/>
    </location>
</feature>
<dbReference type="GO" id="GO:0018773">
    <property type="term" value="F:acetylpyruvate hydrolase activity"/>
    <property type="evidence" value="ECO:0007669"/>
    <property type="project" value="TreeGrafter"/>
</dbReference>
<evidence type="ECO:0000256" key="1">
    <source>
        <dbReference type="ARBA" id="ARBA00022723"/>
    </source>
</evidence>